<evidence type="ECO:0008006" key="4">
    <source>
        <dbReference type="Google" id="ProtNLM"/>
    </source>
</evidence>
<accession>A0AB36ZTL3</accession>
<protein>
    <recommendedName>
        <fullName evidence="4">CpxP family two-component system-associated protein</fullName>
    </recommendedName>
</protein>
<evidence type="ECO:0000313" key="3">
    <source>
        <dbReference type="Proteomes" id="UP000239861"/>
    </source>
</evidence>
<dbReference type="Pfam" id="PF07813">
    <property type="entry name" value="LTXXQ"/>
    <property type="match status" value="1"/>
</dbReference>
<dbReference type="InterPro" id="IPR012899">
    <property type="entry name" value="LTXXQ"/>
</dbReference>
<gene>
    <name evidence="2" type="ORF">B0F89_12140</name>
</gene>
<feature type="signal peptide" evidence="1">
    <location>
        <begin position="1"/>
        <end position="19"/>
    </location>
</feature>
<feature type="chain" id="PRO_5044277188" description="CpxP family two-component system-associated protein" evidence="1">
    <location>
        <begin position="20"/>
        <end position="165"/>
    </location>
</feature>
<organism evidence="2 3">
    <name type="scientific">Malaciobacter marinus</name>
    <dbReference type="NCBI Taxonomy" id="505249"/>
    <lineage>
        <taxon>Bacteria</taxon>
        <taxon>Pseudomonadati</taxon>
        <taxon>Campylobacterota</taxon>
        <taxon>Epsilonproteobacteria</taxon>
        <taxon>Campylobacterales</taxon>
        <taxon>Arcobacteraceae</taxon>
        <taxon>Malaciobacter</taxon>
    </lineage>
</organism>
<dbReference type="Gene3D" id="1.20.120.1490">
    <property type="match status" value="1"/>
</dbReference>
<evidence type="ECO:0000313" key="2">
    <source>
        <dbReference type="EMBL" id="PPK60481.1"/>
    </source>
</evidence>
<evidence type="ECO:0000256" key="1">
    <source>
        <dbReference type="SAM" id="SignalP"/>
    </source>
</evidence>
<reference evidence="2 3" key="1">
    <citation type="submission" date="2018-02" db="EMBL/GenBank/DDBJ databases">
        <title>Subsurface microbial communities from deep shales in Ohio and West Virginia, USA.</title>
        <authorList>
            <person name="Wrighton K."/>
        </authorList>
    </citation>
    <scope>NUCLEOTIDE SEQUENCE [LARGE SCALE GENOMIC DNA]</scope>
    <source>
        <strain evidence="2 3">MARC-MIP3H16</strain>
    </source>
</reference>
<dbReference type="AlphaFoldDB" id="A0AB36ZTL3"/>
<comment type="caution">
    <text evidence="2">The sequence shown here is derived from an EMBL/GenBank/DDBJ whole genome shotgun (WGS) entry which is preliminary data.</text>
</comment>
<sequence>MKILTSVIASTVLASGLFAYGNGMQGNCNMQNNQGKNYNSAQNYKGGNYNCVNNYQNSKMMKRGSGYSKGMGVLRIVRQLDLTVEQRNDIRDIILKTRAKRQTIGEAFTKSSFDKDKYIKIVTSKRENMIKLKAQMIEDIYNVLTNKQKEQFKVLLDLRTSRYKG</sequence>
<dbReference type="GO" id="GO:0042597">
    <property type="term" value="C:periplasmic space"/>
    <property type="evidence" value="ECO:0007669"/>
    <property type="project" value="InterPro"/>
</dbReference>
<dbReference type="RefSeq" id="WP_079579701.1">
    <property type="nucleotide sequence ID" value="NZ_FUYO01000024.1"/>
</dbReference>
<dbReference type="EMBL" id="PTIW01000021">
    <property type="protein sequence ID" value="PPK60481.1"/>
    <property type="molecule type" value="Genomic_DNA"/>
</dbReference>
<keyword evidence="1" id="KW-0732">Signal</keyword>
<proteinExistence type="predicted"/>
<dbReference type="Proteomes" id="UP000239861">
    <property type="component" value="Unassembled WGS sequence"/>
</dbReference>
<name>A0AB36ZTL3_9BACT</name>